<reference evidence="7 8" key="1">
    <citation type="submission" date="2008-07" db="EMBL/GenBank/DDBJ databases">
        <authorList>
            <person name="El-Sayed N."/>
            <person name="Caler E."/>
            <person name="Inman J."/>
            <person name="Amedeo P."/>
            <person name="Hass B."/>
            <person name="Wortman J."/>
        </authorList>
    </citation>
    <scope>NUCLEOTIDE SEQUENCE [LARGE SCALE GENOMIC DNA]</scope>
    <source>
        <strain evidence="8">ATCC 50983 / TXsc</strain>
    </source>
</reference>
<dbReference type="GO" id="GO:0016020">
    <property type="term" value="C:membrane"/>
    <property type="evidence" value="ECO:0007669"/>
    <property type="project" value="UniProtKB-SubCell"/>
</dbReference>
<keyword evidence="2" id="KW-0813">Transport</keyword>
<comment type="subcellular location">
    <subcellularLocation>
        <location evidence="1">Membrane</location>
        <topology evidence="1">Multi-pass membrane protein</topology>
    </subcellularLocation>
</comment>
<dbReference type="AlphaFoldDB" id="C5L3A6"/>
<keyword evidence="8" id="KW-1185">Reference proteome</keyword>
<evidence type="ECO:0000256" key="4">
    <source>
        <dbReference type="ARBA" id="ARBA00022989"/>
    </source>
</evidence>
<dbReference type="EMBL" id="GG678787">
    <property type="protein sequence ID" value="EER08787.1"/>
    <property type="molecule type" value="Genomic_DNA"/>
</dbReference>
<dbReference type="GO" id="GO:0005524">
    <property type="term" value="F:ATP binding"/>
    <property type="evidence" value="ECO:0007669"/>
    <property type="project" value="UniProtKB-KW"/>
</dbReference>
<evidence type="ECO:0000256" key="5">
    <source>
        <dbReference type="ARBA" id="ARBA00023136"/>
    </source>
</evidence>
<gene>
    <name evidence="7" type="ORF">Pmar_PMAR015403</name>
</gene>
<dbReference type="Proteomes" id="UP000007800">
    <property type="component" value="Unassembled WGS sequence"/>
</dbReference>
<keyword evidence="4" id="KW-1133">Transmembrane helix</keyword>
<evidence type="ECO:0000313" key="7">
    <source>
        <dbReference type="EMBL" id="EER08787.1"/>
    </source>
</evidence>
<organism evidence="8">
    <name type="scientific">Perkinsus marinus (strain ATCC 50983 / TXsc)</name>
    <dbReference type="NCBI Taxonomy" id="423536"/>
    <lineage>
        <taxon>Eukaryota</taxon>
        <taxon>Sar</taxon>
        <taxon>Alveolata</taxon>
        <taxon>Perkinsozoa</taxon>
        <taxon>Perkinsea</taxon>
        <taxon>Perkinsida</taxon>
        <taxon>Perkinsidae</taxon>
        <taxon>Perkinsus</taxon>
    </lineage>
</organism>
<dbReference type="OMA" id="EDLFEYW"/>
<dbReference type="RefSeq" id="XP_002776971.1">
    <property type="nucleotide sequence ID" value="XM_002776925.1"/>
</dbReference>
<sequence>MAVTKCLARMRTLGITVVCVIHQPRYAIFKQFTHCLLLGKGGKTVYIGKTSQVEDYFVSHGFRIPRGENVADWFIDIISGAVDHYQPDGSVDRSFQKEDLFDYWTAYQEQQKAEESQVSRPVPRFSRTVSVRSLGATNSEDSGVFQTEDELTNKLCELLDTEPDSDLTPQQMYRLARLFEIECDMSEAKELYRVLKAEQGEVTFG</sequence>
<evidence type="ECO:0000259" key="6">
    <source>
        <dbReference type="Pfam" id="PF19055"/>
    </source>
</evidence>
<dbReference type="PANTHER" id="PTHR48041">
    <property type="entry name" value="ABC TRANSPORTER G FAMILY MEMBER 28"/>
    <property type="match status" value="1"/>
</dbReference>
<dbReference type="PANTHER" id="PTHR48041:SF91">
    <property type="entry name" value="ABC TRANSPORTER G FAMILY MEMBER 28"/>
    <property type="match status" value="1"/>
</dbReference>
<keyword evidence="7" id="KW-0067">ATP-binding</keyword>
<evidence type="ECO:0000256" key="2">
    <source>
        <dbReference type="ARBA" id="ARBA00022448"/>
    </source>
</evidence>
<dbReference type="InterPro" id="IPR050352">
    <property type="entry name" value="ABCG_transporters"/>
</dbReference>
<dbReference type="InParanoid" id="C5L3A6"/>
<keyword evidence="5" id="KW-0472">Membrane</keyword>
<name>C5L3A6_PERM5</name>
<protein>
    <submittedName>
        <fullName evidence="7">ATP-binding cassette transporter, putative</fullName>
    </submittedName>
</protein>
<dbReference type="GO" id="GO:0140359">
    <property type="term" value="F:ABC-type transporter activity"/>
    <property type="evidence" value="ECO:0007669"/>
    <property type="project" value="InterPro"/>
</dbReference>
<dbReference type="InterPro" id="IPR043926">
    <property type="entry name" value="ABCG_dom"/>
</dbReference>
<evidence type="ECO:0000256" key="1">
    <source>
        <dbReference type="ARBA" id="ARBA00004141"/>
    </source>
</evidence>
<keyword evidence="3" id="KW-0812">Transmembrane</keyword>
<dbReference type="GeneID" id="9043115"/>
<keyword evidence="7" id="KW-0547">Nucleotide-binding</keyword>
<dbReference type="Pfam" id="PF19055">
    <property type="entry name" value="ABC2_membrane_7"/>
    <property type="match status" value="1"/>
</dbReference>
<feature type="domain" description="ABC transporter family G" evidence="6">
    <location>
        <begin position="22"/>
        <end position="85"/>
    </location>
</feature>
<accession>C5L3A6</accession>
<evidence type="ECO:0000256" key="3">
    <source>
        <dbReference type="ARBA" id="ARBA00022692"/>
    </source>
</evidence>
<evidence type="ECO:0000313" key="8">
    <source>
        <dbReference type="Proteomes" id="UP000007800"/>
    </source>
</evidence>
<dbReference type="OrthoDB" id="184675at2759"/>
<proteinExistence type="predicted"/>